<name>A0A0R3QAU2_9BILA</name>
<dbReference type="AlphaFoldDB" id="A0A0R3QAU2"/>
<proteinExistence type="predicted"/>
<protein>
    <submittedName>
        <fullName evidence="1">Uncharacterized protein</fullName>
    </submittedName>
</protein>
<dbReference type="WBParaSite" id="BTMF_0000346301-mRNA-1">
    <property type="protein sequence ID" value="BTMF_0000346301-mRNA-1"/>
    <property type="gene ID" value="BTMF_0000346301"/>
</dbReference>
<reference evidence="1" key="1">
    <citation type="submission" date="2017-02" db="UniProtKB">
        <authorList>
            <consortium name="WormBaseParasite"/>
        </authorList>
    </citation>
    <scope>IDENTIFICATION</scope>
</reference>
<accession>A0A0R3QAU2</accession>
<evidence type="ECO:0000313" key="1">
    <source>
        <dbReference type="WBParaSite" id="BTMF_0000346301-mRNA-1"/>
    </source>
</evidence>
<sequence length="91" mass="10241">MLFMNSLFYKRILHNLLNLSFAKTIEYPTVTDAVHYLKALPNGDMHNSIVLQDPLTPPGKIHSPIRFIKESMRADNVVSNSTLESVSSSHS</sequence>
<organism evidence="1">
    <name type="scientific">Brugia timori</name>
    <dbReference type="NCBI Taxonomy" id="42155"/>
    <lineage>
        <taxon>Eukaryota</taxon>
        <taxon>Metazoa</taxon>
        <taxon>Ecdysozoa</taxon>
        <taxon>Nematoda</taxon>
        <taxon>Chromadorea</taxon>
        <taxon>Rhabditida</taxon>
        <taxon>Spirurina</taxon>
        <taxon>Spiruromorpha</taxon>
        <taxon>Filarioidea</taxon>
        <taxon>Onchocercidae</taxon>
        <taxon>Brugia</taxon>
    </lineage>
</organism>